<dbReference type="PANTHER" id="PTHR33127">
    <property type="entry name" value="TRANSMEMBRANE PROTEIN"/>
    <property type="match status" value="1"/>
</dbReference>
<dbReference type="EMBL" id="OZ075115">
    <property type="protein sequence ID" value="CAL5064569.1"/>
    <property type="molecule type" value="Genomic_DNA"/>
</dbReference>
<evidence type="ECO:0000313" key="2">
    <source>
        <dbReference type="EMBL" id="CAL5064569.1"/>
    </source>
</evidence>
<reference evidence="2" key="1">
    <citation type="submission" date="2024-10" db="EMBL/GenBank/DDBJ databases">
        <authorList>
            <person name="Ryan C."/>
        </authorList>
    </citation>
    <scope>NUCLEOTIDE SEQUENCE [LARGE SCALE GENOMIC DNA]</scope>
</reference>
<evidence type="ECO:0000313" key="3">
    <source>
        <dbReference type="Proteomes" id="UP001497457"/>
    </source>
</evidence>
<accession>A0ABC9EXA3</accession>
<dbReference type="Proteomes" id="UP001497457">
    <property type="component" value="Chromosome 5rd"/>
</dbReference>
<name>A0ABC9EXA3_9POAL</name>
<protein>
    <recommendedName>
        <fullName evidence="1">KIB1-4 beta-propeller domain-containing protein</fullName>
    </recommendedName>
</protein>
<dbReference type="Pfam" id="PF03478">
    <property type="entry name" value="Beta-prop_KIB1-4"/>
    <property type="match status" value="1"/>
</dbReference>
<sequence>MFSVNAIGPPQIARAIEADDGGWYAWEFTEFYPEGLALEVSPMTNPVLHRSLLYLLGTDGRLALHNDSRHNEGFRVLDKPNNFVFECDDYYLFDSDEGDLMALLMGHRGSPVHVVKLNEQIMEWEEVESLEGRALFTGTLTTTMVKTSVKWMQNKIFTPRLYDWPEMIEVDLIDRVGELAFVPVSTAVMQHGGVSGTGIWMCGLGPQEAREFWEAIKMDYSIWVDFSKFKLAQSCIRNVYTVSLYS</sequence>
<proteinExistence type="predicted"/>
<dbReference type="PANTHER" id="PTHR33127:SF69">
    <property type="entry name" value="OS09G0340800 PROTEIN"/>
    <property type="match status" value="1"/>
</dbReference>
<dbReference type="InterPro" id="IPR005174">
    <property type="entry name" value="KIB1-4_b-propeller"/>
</dbReference>
<gene>
    <name evidence="2" type="ORF">URODEC1_LOCUS99530</name>
</gene>
<evidence type="ECO:0000259" key="1">
    <source>
        <dbReference type="Pfam" id="PF03478"/>
    </source>
</evidence>
<organism evidence="2 3">
    <name type="scientific">Urochloa decumbens</name>
    <dbReference type="NCBI Taxonomy" id="240449"/>
    <lineage>
        <taxon>Eukaryota</taxon>
        <taxon>Viridiplantae</taxon>
        <taxon>Streptophyta</taxon>
        <taxon>Embryophyta</taxon>
        <taxon>Tracheophyta</taxon>
        <taxon>Spermatophyta</taxon>
        <taxon>Magnoliopsida</taxon>
        <taxon>Liliopsida</taxon>
        <taxon>Poales</taxon>
        <taxon>Poaceae</taxon>
        <taxon>PACMAD clade</taxon>
        <taxon>Panicoideae</taxon>
        <taxon>Panicodae</taxon>
        <taxon>Paniceae</taxon>
        <taxon>Melinidinae</taxon>
        <taxon>Urochloa</taxon>
    </lineage>
</organism>
<dbReference type="AlphaFoldDB" id="A0ABC9EXA3"/>
<keyword evidence="3" id="KW-1185">Reference proteome</keyword>
<feature type="domain" description="KIB1-4 beta-propeller" evidence="1">
    <location>
        <begin position="25"/>
        <end position="158"/>
    </location>
</feature>